<reference evidence="2" key="1">
    <citation type="submission" date="2023-02" db="EMBL/GenBank/DDBJ databases">
        <title>Tahibacter soli sp. nov. isolated from soil.</title>
        <authorList>
            <person name="Baek J.H."/>
            <person name="Lee J.K."/>
            <person name="Choi D.G."/>
            <person name="Jeon C.O."/>
        </authorList>
    </citation>
    <scope>NUCLEOTIDE SEQUENCE</scope>
    <source>
        <strain evidence="2">BL</strain>
    </source>
</reference>
<dbReference type="InterPro" id="IPR014875">
    <property type="entry name" value="Mor_transcription_activator"/>
</dbReference>
<evidence type="ECO:0000313" key="2">
    <source>
        <dbReference type="EMBL" id="MDC8015180.1"/>
    </source>
</evidence>
<dbReference type="RefSeq" id="WP_263544199.1">
    <property type="nucleotide sequence ID" value="NZ_JAOVZO020000020.1"/>
</dbReference>
<dbReference type="PANTHER" id="PTHR37812">
    <property type="entry name" value="MU-LIKE PROPHAGE FLUMU PROTEIN C"/>
    <property type="match status" value="1"/>
</dbReference>
<dbReference type="Pfam" id="PF08765">
    <property type="entry name" value="Mor"/>
    <property type="match status" value="1"/>
</dbReference>
<dbReference type="Proteomes" id="UP001139971">
    <property type="component" value="Unassembled WGS sequence"/>
</dbReference>
<protein>
    <submittedName>
        <fullName evidence="2">Mor transcription activator family protein</fullName>
    </submittedName>
</protein>
<organism evidence="2 3">
    <name type="scientific">Tahibacter soli</name>
    <dbReference type="NCBI Taxonomy" id="2983605"/>
    <lineage>
        <taxon>Bacteria</taxon>
        <taxon>Pseudomonadati</taxon>
        <taxon>Pseudomonadota</taxon>
        <taxon>Gammaproteobacteria</taxon>
        <taxon>Lysobacterales</taxon>
        <taxon>Rhodanobacteraceae</taxon>
        <taxon>Tahibacter</taxon>
    </lineage>
</organism>
<accession>A0A9X4BIB6</accession>
<keyword evidence="3" id="KW-1185">Reference proteome</keyword>
<gene>
    <name evidence="2" type="ORF">OD750_021770</name>
</gene>
<name>A0A9X4BIB6_9GAMM</name>
<dbReference type="SUPFAM" id="SSF46689">
    <property type="entry name" value="Homeodomain-like"/>
    <property type="match status" value="1"/>
</dbReference>
<evidence type="ECO:0000313" key="3">
    <source>
        <dbReference type="Proteomes" id="UP001139971"/>
    </source>
</evidence>
<feature type="domain" description="Mor transcription activator" evidence="1">
    <location>
        <begin position="21"/>
        <end position="126"/>
    </location>
</feature>
<dbReference type="AlphaFoldDB" id="A0A9X4BIB6"/>
<dbReference type="EMBL" id="JAOVZO020000020">
    <property type="protein sequence ID" value="MDC8015180.1"/>
    <property type="molecule type" value="Genomic_DNA"/>
</dbReference>
<proteinExistence type="predicted"/>
<dbReference type="InterPro" id="IPR052411">
    <property type="entry name" value="c-mor_Regulatory_Protein"/>
</dbReference>
<sequence length="128" mass="14813">MTCDPLDLIERGGEVLADKARWPQRLVELYDVLFAYARKIGFDDEKAARDASERAVLIADYLGGSVIYLPRGDALRKAVRDSEAYRRHDGRNTDALAREYGMKTTKFYELLARERKRRLRTLQGELFK</sequence>
<dbReference type="Gene3D" id="1.10.10.60">
    <property type="entry name" value="Homeodomain-like"/>
    <property type="match status" value="1"/>
</dbReference>
<dbReference type="InterPro" id="IPR009057">
    <property type="entry name" value="Homeodomain-like_sf"/>
</dbReference>
<dbReference type="PANTHER" id="PTHR37812:SF1">
    <property type="entry name" value="MU-LIKE PROPHAGE FLUMU PROTEIN C"/>
    <property type="match status" value="1"/>
</dbReference>
<evidence type="ECO:0000259" key="1">
    <source>
        <dbReference type="Pfam" id="PF08765"/>
    </source>
</evidence>
<comment type="caution">
    <text evidence="2">The sequence shown here is derived from an EMBL/GenBank/DDBJ whole genome shotgun (WGS) entry which is preliminary data.</text>
</comment>